<evidence type="ECO:0000259" key="1">
    <source>
        <dbReference type="Pfam" id="PF01636"/>
    </source>
</evidence>
<reference evidence="2 3" key="1">
    <citation type="journal article" date="2016" name="Mol. Biol. Evol.">
        <title>Comparative Genomics of Early-Diverging Mushroom-Forming Fungi Provides Insights into the Origins of Lignocellulose Decay Capabilities.</title>
        <authorList>
            <person name="Nagy L.G."/>
            <person name="Riley R."/>
            <person name="Tritt A."/>
            <person name="Adam C."/>
            <person name="Daum C."/>
            <person name="Floudas D."/>
            <person name="Sun H."/>
            <person name="Yadav J.S."/>
            <person name="Pangilinan J."/>
            <person name="Larsson K.H."/>
            <person name="Matsuura K."/>
            <person name="Barry K."/>
            <person name="Labutti K."/>
            <person name="Kuo R."/>
            <person name="Ohm R.A."/>
            <person name="Bhattacharya S.S."/>
            <person name="Shirouzu T."/>
            <person name="Yoshinaga Y."/>
            <person name="Martin F.M."/>
            <person name="Grigoriev I.V."/>
            <person name="Hibbett D.S."/>
        </authorList>
    </citation>
    <scope>NUCLEOTIDE SEQUENCE [LARGE SCALE GENOMIC DNA]</scope>
    <source>
        <strain evidence="2 3">CBS 109695</strain>
    </source>
</reference>
<evidence type="ECO:0000313" key="2">
    <source>
        <dbReference type="EMBL" id="KZP17033.1"/>
    </source>
</evidence>
<dbReference type="Gene3D" id="3.90.1200.10">
    <property type="match status" value="1"/>
</dbReference>
<dbReference type="InterPro" id="IPR002575">
    <property type="entry name" value="Aminoglycoside_PTrfase"/>
</dbReference>
<name>A0A166FPR0_9AGAM</name>
<organism evidence="2 3">
    <name type="scientific">Athelia psychrophila</name>
    <dbReference type="NCBI Taxonomy" id="1759441"/>
    <lineage>
        <taxon>Eukaryota</taxon>
        <taxon>Fungi</taxon>
        <taxon>Dikarya</taxon>
        <taxon>Basidiomycota</taxon>
        <taxon>Agaricomycotina</taxon>
        <taxon>Agaricomycetes</taxon>
        <taxon>Agaricomycetidae</taxon>
        <taxon>Atheliales</taxon>
        <taxon>Atheliaceae</taxon>
        <taxon>Athelia</taxon>
    </lineage>
</organism>
<dbReference type="Proteomes" id="UP000076532">
    <property type="component" value="Unassembled WGS sequence"/>
</dbReference>
<dbReference type="AlphaFoldDB" id="A0A166FPR0"/>
<protein>
    <recommendedName>
        <fullName evidence="1">Aminoglycoside phosphotransferase domain-containing protein</fullName>
    </recommendedName>
</protein>
<dbReference type="GO" id="GO:0005739">
    <property type="term" value="C:mitochondrion"/>
    <property type="evidence" value="ECO:0007669"/>
    <property type="project" value="TreeGrafter"/>
</dbReference>
<dbReference type="STRING" id="436010.A0A166FPR0"/>
<accession>A0A166FPR0</accession>
<dbReference type="EMBL" id="KV417587">
    <property type="protein sequence ID" value="KZP17033.1"/>
    <property type="molecule type" value="Genomic_DNA"/>
</dbReference>
<keyword evidence="3" id="KW-1185">Reference proteome</keyword>
<dbReference type="SUPFAM" id="SSF56112">
    <property type="entry name" value="Protein kinase-like (PK-like)"/>
    <property type="match status" value="1"/>
</dbReference>
<evidence type="ECO:0000313" key="3">
    <source>
        <dbReference type="Proteomes" id="UP000076532"/>
    </source>
</evidence>
<dbReference type="PANTHER" id="PTHR36091">
    <property type="entry name" value="ALTERED INHERITANCE OF MITOCHONDRIA PROTEIN 9, MITOCHONDRIAL"/>
    <property type="match status" value="1"/>
</dbReference>
<sequence>MTSHTALRAVRPLISRRVSEEVASALHLGSRVPSRRLAAIAPPSLSYLPLPAHAPPAPASAPLLRTPKDEADDSLFRYTSGRWLYNEAEQMAQRYIKFDVDALHRVIFDVCGSPVVGMEKKEGLFNKSFMCTLGDGQQVTARIKNPIAGPAHLMTASEVATMDYVRNYLGVPAPKVLAWSSRAGTNGIGAEYILMETAAGVQLGDVWHAPSMDARKKKDVVNALIGAEQKMLEARFGSYGSLYYKGDVPEADRAPELYADDVVGARREDGSEARFCIGPTANRNFYEDERATMDINRGPWSSPSEYLCALALKEEAWIGAHAKPNVHDDPFRAVAGAQTPAEHIAVLQQYRAIAPALVPTDARVTASVLWHPDLNPGNVFITEGGELTSVIDWQGAWAGPLYLQMNTPAFVAYTGPDLPSGAELPVLPETFNRMHASRQEVVRKDHRAKMLHKLYEIKQLLPFKIGAKETRVMPVRAAGRTWKDGILPLQLALLEVVTSWPSLSTPDVPCPLQFTRDDVQALVAKRDRYCEWHSLLDDLRLSFGMRLYGWVPPGEYGSKKELLGATRGALPEGLTREMDAIVPGEGWWPFRDTVGASKAVEV</sequence>
<gene>
    <name evidence="2" type="ORF">FIBSPDRAFT_894611</name>
</gene>
<dbReference type="InterPro" id="IPR011009">
    <property type="entry name" value="Kinase-like_dom_sf"/>
</dbReference>
<dbReference type="OrthoDB" id="2831558at2759"/>
<dbReference type="Pfam" id="PF01636">
    <property type="entry name" value="APH"/>
    <property type="match status" value="1"/>
</dbReference>
<dbReference type="InterPro" id="IPR051035">
    <property type="entry name" value="Mito_inheritance_9"/>
</dbReference>
<proteinExistence type="predicted"/>
<dbReference type="PANTHER" id="PTHR36091:SF2">
    <property type="entry name" value="AMINOGLYCOSIDE PHOSPHOTRANSFERASE DOMAIN-CONTAINING PROTEIN"/>
    <property type="match status" value="1"/>
</dbReference>
<feature type="domain" description="Aminoglycoside phosphotransferase" evidence="1">
    <location>
        <begin position="339"/>
        <end position="401"/>
    </location>
</feature>